<comment type="caution">
    <text evidence="2">The sequence shown here is derived from an EMBL/GenBank/DDBJ whole genome shotgun (WGS) entry which is preliminary data.</text>
</comment>
<dbReference type="GO" id="GO:0051225">
    <property type="term" value="P:spindle assembly"/>
    <property type="evidence" value="ECO:0007669"/>
    <property type="project" value="InterPro"/>
</dbReference>
<gene>
    <name evidence="2" type="ORF">BB558_006358</name>
</gene>
<dbReference type="Pfam" id="PF14661">
    <property type="entry name" value="HAUS6_N"/>
    <property type="match status" value="1"/>
</dbReference>
<evidence type="ECO:0000313" key="3">
    <source>
        <dbReference type="Proteomes" id="UP000245591"/>
    </source>
</evidence>
<keyword evidence="3" id="KW-1185">Reference proteome</keyword>
<evidence type="ECO:0000259" key="1">
    <source>
        <dbReference type="Pfam" id="PF14661"/>
    </source>
</evidence>
<reference evidence="2 3" key="1">
    <citation type="journal article" date="2018" name="MBio">
        <title>Comparative Genomics Reveals the Core Gene Toolbox for the Fungus-Insect Symbiosis.</title>
        <authorList>
            <person name="Wang Y."/>
            <person name="Stata M."/>
            <person name="Wang W."/>
            <person name="Stajich J.E."/>
            <person name="White M.M."/>
            <person name="Moncalvo J.M."/>
        </authorList>
    </citation>
    <scope>NUCLEOTIDE SEQUENCE [LARGE SCALE GENOMIC DNA]</scope>
    <source>
        <strain evidence="2 3">AUS-126-30</strain>
    </source>
</reference>
<dbReference type="GO" id="GO:0008017">
    <property type="term" value="F:microtubule binding"/>
    <property type="evidence" value="ECO:0007669"/>
    <property type="project" value="TreeGrafter"/>
</dbReference>
<evidence type="ECO:0000313" key="2">
    <source>
        <dbReference type="EMBL" id="PVZ97682.1"/>
    </source>
</evidence>
<dbReference type="InterPro" id="IPR028163">
    <property type="entry name" value="HAUS_6_N"/>
</dbReference>
<organism evidence="2 3">
    <name type="scientific">Smittium angustum</name>
    <dbReference type="NCBI Taxonomy" id="133377"/>
    <lineage>
        <taxon>Eukaryota</taxon>
        <taxon>Fungi</taxon>
        <taxon>Fungi incertae sedis</taxon>
        <taxon>Zoopagomycota</taxon>
        <taxon>Kickxellomycotina</taxon>
        <taxon>Harpellomycetes</taxon>
        <taxon>Harpellales</taxon>
        <taxon>Legeriomycetaceae</taxon>
        <taxon>Smittium</taxon>
    </lineage>
</organism>
<dbReference type="AlphaFoldDB" id="A0A2U1IY77"/>
<sequence>MDYDFMRDFFWRATLALGFDRTSYQSGVYSDLNINKMIFTGGAEHTRAAEILIHFLLCKIDLKRARKDFAICYPVCEPRQSREFRTTAFKWMESLKNDTSSRKLWPKWSQVRRSYFDECMGIRFETMMWGLAVSAICKCLLVNNQDRNASYYLENDKLENYISVIVNETVPALNTITSEKNSASKTLKEMTLEKNKIIQSYVIATEDRMNAINIFKNEVIKKEMSISKINVHCKSINQQIELELAKLSAKKITFSRDLTLKDIKSEFNLSKTQIRELLFLPVLWIEEQQSSIEAINQTLGYSNKDKLLKLNGETSASLVLLQKNDNGYWSEWLYKNSLSPYTVDPSDQKLKLDLSVFFKMGTQCLKVLNSDQINEDTFSSKDNSLDYKKVETPATPSQDCQNKTDNEACKNYATISKPSNIDLALEKVNSGVTRAEKRIEILQNLKNKLMGIAERNSMILLEPNEKSVNSAVSTQRKVKTSQEKHVPKIFKLNLEFNLQVDDIWEQKMLDKLNST</sequence>
<name>A0A2U1IY77_SMIAN</name>
<feature type="domain" description="HAUS augmin-like complex subunit 6 N-terminal" evidence="1">
    <location>
        <begin position="11"/>
        <end position="171"/>
    </location>
</feature>
<dbReference type="InterPro" id="IPR026797">
    <property type="entry name" value="HAUS_6"/>
</dbReference>
<dbReference type="EMBL" id="MBFU01000762">
    <property type="protein sequence ID" value="PVZ97682.1"/>
    <property type="molecule type" value="Genomic_DNA"/>
</dbReference>
<proteinExistence type="predicted"/>
<accession>A0A2U1IY77</accession>
<dbReference type="PANTHER" id="PTHR16151:SF2">
    <property type="entry name" value="HAUS AUGMIN-LIKE COMPLEX SUBUNIT 6"/>
    <property type="match status" value="1"/>
</dbReference>
<dbReference type="Proteomes" id="UP000245591">
    <property type="component" value="Unassembled WGS sequence"/>
</dbReference>
<dbReference type="GO" id="GO:0070652">
    <property type="term" value="C:HAUS complex"/>
    <property type="evidence" value="ECO:0007669"/>
    <property type="project" value="InterPro"/>
</dbReference>
<protein>
    <recommendedName>
        <fullName evidence="1">HAUS augmin-like complex subunit 6 N-terminal domain-containing protein</fullName>
    </recommendedName>
</protein>
<dbReference type="GO" id="GO:1990498">
    <property type="term" value="C:mitotic spindle microtubule"/>
    <property type="evidence" value="ECO:0007669"/>
    <property type="project" value="TreeGrafter"/>
</dbReference>
<dbReference type="PANTHER" id="PTHR16151">
    <property type="entry name" value="HAUS AUGMIN-LIKE COMPLEX SUBUNIT 6"/>
    <property type="match status" value="1"/>
</dbReference>